<dbReference type="SUPFAM" id="SSF140453">
    <property type="entry name" value="EsxAB dimer-like"/>
    <property type="match status" value="1"/>
</dbReference>
<sequence>MSGNMKYNFGAVDSHSLTFGSIVGSIQENNDALKSLEKGLRESFTGAAAEQGWQPQITALMAKIDAYRASLEKLKATVQSVAGGGGLMQMTDKDQGGRFLALKI</sequence>
<dbReference type="InterPro" id="IPR036689">
    <property type="entry name" value="ESAT-6-like_sf"/>
</dbReference>
<comment type="caution">
    <text evidence="1">The sequence shown here is derived from an EMBL/GenBank/DDBJ whole genome shotgun (WGS) entry which is preliminary data.</text>
</comment>
<evidence type="ECO:0000313" key="2">
    <source>
        <dbReference type="Proteomes" id="UP000565711"/>
    </source>
</evidence>
<dbReference type="Gene3D" id="1.10.287.1060">
    <property type="entry name" value="ESAT-6-like"/>
    <property type="match status" value="1"/>
</dbReference>
<reference evidence="1 2" key="1">
    <citation type="submission" date="2020-04" db="EMBL/GenBank/DDBJ databases">
        <title>MicrobeNet Type strains.</title>
        <authorList>
            <person name="Nicholson A.C."/>
        </authorList>
    </citation>
    <scope>NUCLEOTIDE SEQUENCE [LARGE SCALE GENOMIC DNA]</scope>
    <source>
        <strain evidence="1 2">JCM 12354</strain>
    </source>
</reference>
<dbReference type="AlphaFoldDB" id="A0A846Y846"/>
<proteinExistence type="predicted"/>
<keyword evidence="2" id="KW-1185">Reference proteome</keyword>
<name>A0A846Y846_9NOCA</name>
<evidence type="ECO:0000313" key="1">
    <source>
        <dbReference type="EMBL" id="NKY54032.1"/>
    </source>
</evidence>
<organism evidence="1 2">
    <name type="scientific">Nocardia vermiculata</name>
    <dbReference type="NCBI Taxonomy" id="257274"/>
    <lineage>
        <taxon>Bacteria</taxon>
        <taxon>Bacillati</taxon>
        <taxon>Actinomycetota</taxon>
        <taxon>Actinomycetes</taxon>
        <taxon>Mycobacteriales</taxon>
        <taxon>Nocardiaceae</taxon>
        <taxon>Nocardia</taxon>
    </lineage>
</organism>
<protein>
    <submittedName>
        <fullName evidence="1">Uncharacterized protein</fullName>
    </submittedName>
</protein>
<dbReference type="Proteomes" id="UP000565711">
    <property type="component" value="Unassembled WGS sequence"/>
</dbReference>
<gene>
    <name evidence="1" type="ORF">HGA08_27950</name>
</gene>
<dbReference type="EMBL" id="JAAXOP010000023">
    <property type="protein sequence ID" value="NKY54032.1"/>
    <property type="molecule type" value="Genomic_DNA"/>
</dbReference>
<accession>A0A846Y846</accession>
<dbReference type="RefSeq" id="WP_067870982.1">
    <property type="nucleotide sequence ID" value="NZ_JAAXOP010000023.1"/>
</dbReference>